<evidence type="ECO:0000256" key="1">
    <source>
        <dbReference type="SAM" id="SignalP"/>
    </source>
</evidence>
<reference evidence="2" key="1">
    <citation type="submission" date="2020-10" db="EMBL/GenBank/DDBJ databases">
        <authorList>
            <person name="Gilroy R."/>
        </authorList>
    </citation>
    <scope>NUCLEOTIDE SEQUENCE</scope>
    <source>
        <strain evidence="2">ChiW16-3235</strain>
    </source>
</reference>
<gene>
    <name evidence="2" type="ORF">IAB94_04490</name>
</gene>
<protein>
    <recommendedName>
        <fullName evidence="4">Prealbumin-like fold domain-containing protein</fullName>
    </recommendedName>
</protein>
<feature type="chain" id="PRO_5039631643" description="Prealbumin-like fold domain-containing protein" evidence="1">
    <location>
        <begin position="26"/>
        <end position="130"/>
    </location>
</feature>
<reference evidence="2" key="2">
    <citation type="journal article" date="2021" name="PeerJ">
        <title>Extensive microbial diversity within the chicken gut microbiome revealed by metagenomics and culture.</title>
        <authorList>
            <person name="Gilroy R."/>
            <person name="Ravi A."/>
            <person name="Getino M."/>
            <person name="Pursley I."/>
            <person name="Horton D.L."/>
            <person name="Alikhan N.F."/>
            <person name="Baker D."/>
            <person name="Gharbi K."/>
            <person name="Hall N."/>
            <person name="Watson M."/>
            <person name="Adriaenssens E.M."/>
            <person name="Foster-Nyarko E."/>
            <person name="Jarju S."/>
            <person name="Secka A."/>
            <person name="Antonio M."/>
            <person name="Oren A."/>
            <person name="Chaudhuri R.R."/>
            <person name="La Ragione R."/>
            <person name="Hildebrand F."/>
            <person name="Pallen M.J."/>
        </authorList>
    </citation>
    <scope>NUCLEOTIDE SEQUENCE</scope>
    <source>
        <strain evidence="2">ChiW16-3235</strain>
    </source>
</reference>
<accession>A0A9D1E707</accession>
<dbReference type="PROSITE" id="PS51257">
    <property type="entry name" value="PROKAR_LIPOPROTEIN"/>
    <property type="match status" value="1"/>
</dbReference>
<dbReference type="Gene3D" id="2.60.40.10">
    <property type="entry name" value="Immunoglobulins"/>
    <property type="match status" value="1"/>
</dbReference>
<proteinExistence type="predicted"/>
<organism evidence="2 3">
    <name type="scientific">Candidatus Coproplasma avicola</name>
    <dbReference type="NCBI Taxonomy" id="2840744"/>
    <lineage>
        <taxon>Bacteria</taxon>
        <taxon>Bacillati</taxon>
        <taxon>Bacillota</taxon>
        <taxon>Clostridia</taxon>
        <taxon>Eubacteriales</taxon>
        <taxon>Candidatus Coproplasma</taxon>
    </lineage>
</organism>
<dbReference type="InterPro" id="IPR013783">
    <property type="entry name" value="Ig-like_fold"/>
</dbReference>
<feature type="signal peptide" evidence="1">
    <location>
        <begin position="1"/>
        <end position="25"/>
    </location>
</feature>
<sequence>MAKKIKAAILLCLTACLAVFAFALAACGNGDTNEAFDGTISVTVTYEDGSPVEGVGVQLCIYDDYEAGILGTCLRGVLVDENGTAVISGIEENKYYQIHLENVPEGYSFDNTQYDTQLGVYSYTVQVVAA</sequence>
<comment type="caution">
    <text evidence="2">The sequence shown here is derived from an EMBL/GenBank/DDBJ whole genome shotgun (WGS) entry which is preliminary data.</text>
</comment>
<evidence type="ECO:0000313" key="2">
    <source>
        <dbReference type="EMBL" id="HIR67284.1"/>
    </source>
</evidence>
<evidence type="ECO:0008006" key="4">
    <source>
        <dbReference type="Google" id="ProtNLM"/>
    </source>
</evidence>
<name>A0A9D1E707_9FIRM</name>
<dbReference type="AlphaFoldDB" id="A0A9D1E707"/>
<evidence type="ECO:0000313" key="3">
    <source>
        <dbReference type="Proteomes" id="UP000823913"/>
    </source>
</evidence>
<keyword evidence="1" id="KW-0732">Signal</keyword>
<dbReference type="Proteomes" id="UP000823913">
    <property type="component" value="Unassembled WGS sequence"/>
</dbReference>
<dbReference type="EMBL" id="DVHK01000093">
    <property type="protein sequence ID" value="HIR67284.1"/>
    <property type="molecule type" value="Genomic_DNA"/>
</dbReference>